<evidence type="ECO:0000259" key="1">
    <source>
        <dbReference type="PROSITE" id="PS50994"/>
    </source>
</evidence>
<dbReference type="InterPro" id="IPR000477">
    <property type="entry name" value="RT_dom"/>
</dbReference>
<dbReference type="PANTHER" id="PTHR37984">
    <property type="entry name" value="PROTEIN CBG26694"/>
    <property type="match status" value="1"/>
</dbReference>
<reference evidence="3" key="1">
    <citation type="submission" date="2017-02" db="UniProtKB">
        <authorList>
            <consortium name="WormBaseParasite"/>
        </authorList>
    </citation>
    <scope>IDENTIFICATION</scope>
</reference>
<dbReference type="InterPro" id="IPR036397">
    <property type="entry name" value="RNaseH_sf"/>
</dbReference>
<evidence type="ECO:0000313" key="3">
    <source>
        <dbReference type="WBParaSite" id="SPAL_0000144000.1"/>
    </source>
</evidence>
<dbReference type="PANTHER" id="PTHR37984:SF9">
    <property type="entry name" value="INTEGRASE CATALYTIC DOMAIN-CONTAINING PROTEIN"/>
    <property type="match status" value="1"/>
</dbReference>
<dbReference type="Gene3D" id="3.30.70.270">
    <property type="match status" value="2"/>
</dbReference>
<dbReference type="Gene3D" id="1.10.340.70">
    <property type="match status" value="1"/>
</dbReference>
<dbReference type="STRING" id="174720.A0A0N5B5U6"/>
<accession>A0A0N5B5U6</accession>
<dbReference type="InterPro" id="IPR043128">
    <property type="entry name" value="Rev_trsase/Diguanyl_cyclase"/>
</dbReference>
<dbReference type="GO" id="GO:0042575">
    <property type="term" value="C:DNA polymerase complex"/>
    <property type="evidence" value="ECO:0007669"/>
    <property type="project" value="UniProtKB-ARBA"/>
</dbReference>
<keyword evidence="2" id="KW-1185">Reference proteome</keyword>
<dbReference type="InterPro" id="IPR043502">
    <property type="entry name" value="DNA/RNA_pol_sf"/>
</dbReference>
<dbReference type="CDD" id="cd01647">
    <property type="entry name" value="RT_LTR"/>
    <property type="match status" value="1"/>
</dbReference>
<proteinExistence type="predicted"/>
<dbReference type="Gene3D" id="3.10.10.10">
    <property type="entry name" value="HIV Type 1 Reverse Transcriptase, subunit A, domain 1"/>
    <property type="match status" value="1"/>
</dbReference>
<evidence type="ECO:0000313" key="2">
    <source>
        <dbReference type="Proteomes" id="UP000046392"/>
    </source>
</evidence>
<dbReference type="Pfam" id="PF00078">
    <property type="entry name" value="RVT_1"/>
    <property type="match status" value="1"/>
</dbReference>
<dbReference type="Gene3D" id="3.30.420.10">
    <property type="entry name" value="Ribonuclease H-like superfamily/Ribonuclease H"/>
    <property type="match status" value="1"/>
</dbReference>
<name>A0A0N5B5U6_STREA</name>
<dbReference type="SUPFAM" id="SSF56672">
    <property type="entry name" value="DNA/RNA polymerases"/>
    <property type="match status" value="1"/>
</dbReference>
<dbReference type="SUPFAM" id="SSF53098">
    <property type="entry name" value="Ribonuclease H-like"/>
    <property type="match status" value="1"/>
</dbReference>
<dbReference type="Proteomes" id="UP000046392">
    <property type="component" value="Unplaced"/>
</dbReference>
<dbReference type="GO" id="GO:0003676">
    <property type="term" value="F:nucleic acid binding"/>
    <property type="evidence" value="ECO:0007669"/>
    <property type="project" value="InterPro"/>
</dbReference>
<dbReference type="PROSITE" id="PS50994">
    <property type="entry name" value="INTEGRASE"/>
    <property type="match status" value="1"/>
</dbReference>
<dbReference type="GO" id="GO:0015074">
    <property type="term" value="P:DNA integration"/>
    <property type="evidence" value="ECO:0007669"/>
    <property type="project" value="InterPro"/>
</dbReference>
<dbReference type="InterPro" id="IPR001584">
    <property type="entry name" value="Integrase_cat-core"/>
</dbReference>
<feature type="domain" description="Integrase catalytic" evidence="1">
    <location>
        <begin position="974"/>
        <end position="1127"/>
    </location>
</feature>
<sequence>MGAQPDSIISYCGKYDYIEYIQRVKLLSGDNSSLGIYFARAQPEDIAMEFFDSLDKDVSINDVGEDHIQAFCEKYQVKCIDEKTKELLNFSDVRRKFEETASSYVMRLKRMLKYFNGTDDLLLFKIIGEVPIEVKAKLKDDNLSLKFVMHEWDEFLRLIGMRKILNGKSNEKNFNNEKKGDKNQRVFDNDFTRKVEIKDEVKKLDSIIRHSGNIKDEIDIDEKIKSNTNIITDNGREKMKMKVPPQVLCFNCGGNHYASKCELKGIQMGSLQMPESFKVAPMLMEAVSIAGIVGPVNIDTGSQVNLLPLGLSKQFSSRFDMKRINVMGKAIDGKNVELELKAELPILALRTNKRYWTAEFYFAKGVSPTISYHTARELDISVDELADEVIKNRESIMNKLNEVHYHSELLANEFVKNEKIFNDILLHPISYVDIPVVEEVQSKICKPYKLKDEADSVLRKQLADEIVNERLVQVFNPRVTSPVRIVLEPKPRMCMDARRINKYLAEVEIELPNLVEIQQKLSQNECFSKADLKWAFKNLGISDGSQEYSTIVTAYGTFQSNRLQFGYKSSSSIFHKWFESCLKEFGVEKYILYIDDLCLLGSKQDQIIEWIKVINCCAHYNIKLNFAKCSFFCNDMEFLGHKFSVGCVSVLDSRLNEVKNLQYPSTKDEWLAVLGKLNYMSKFIPNYGKLAKKLYPKKSGIINDSEGRIVWGKLMNEIHNVRNFYLPLPNEKLYVEAIMDDNVIAAEVYVQRDSKKLISIVERKKIDAENRYTSAEVELVSINNALNKLKIDSTRVVLVVSNNYVAKLLKQTDDVLNEASNRLQSLIIPLQLREYDVIVKSKSIHVKAMVIVPNEPIELSLADKILDWQKSDNMCQMIKEYIKTLNKDVYKKLPKMLVDKMNLIDIDLDGMLFVDRKPIISIELGKELALHDHMKNHNGQKALYEALATKFFCFGLSNVCIEIVRKCHVCNVTRPLQPSKAKVNVWPKCTYARERMHCDIAYYESLPIFVITDAFSSYTYACVLRSKKSSEILEVLKKIYSEHPVKMLVSDNEPALNSREIMEFINNQSTTTWITKKSNSIAYHSQSNGLVERAIRSLKAKLDKFRFENKDMSLEKLLVLALTATNNCGNKHTKFYCGIDYQDNVFNDKYVQVKEYPIYFRKCGKLSTQFEIGTVIGHLGNRTLHIVDDNNVGHFISKDYVHNGLVPPHLYDIEEVSLEDSNLFNEQTVNVIPAPEIDEINEVERMNEKLGNDEKENYSESIIENEIDGKQNVDDSVTDDNLGKENKSTILDHNYEDSYIENWKVENKLESLVCDEEIIECIRKFEGDTIMIIDGSADNSKKADASNHGIGVVIINKSFKSIMMKGLHGFLVGKATSARVEVAAMLAALEESCNMEKVLILGDNTMY</sequence>
<organism evidence="2 3">
    <name type="scientific">Strongyloides papillosus</name>
    <name type="common">Intestinal threadworm</name>
    <dbReference type="NCBI Taxonomy" id="174720"/>
    <lineage>
        <taxon>Eukaryota</taxon>
        <taxon>Metazoa</taxon>
        <taxon>Ecdysozoa</taxon>
        <taxon>Nematoda</taxon>
        <taxon>Chromadorea</taxon>
        <taxon>Rhabditida</taxon>
        <taxon>Tylenchina</taxon>
        <taxon>Panagrolaimomorpha</taxon>
        <taxon>Strongyloidoidea</taxon>
        <taxon>Strongyloididae</taxon>
        <taxon>Strongyloides</taxon>
    </lineage>
</organism>
<protein>
    <submittedName>
        <fullName evidence="3">Integrase catalytic domain-containing protein</fullName>
    </submittedName>
</protein>
<dbReference type="InterPro" id="IPR050951">
    <property type="entry name" value="Retrovirus_Pol_polyprotein"/>
</dbReference>
<dbReference type="InterPro" id="IPR012337">
    <property type="entry name" value="RNaseH-like_sf"/>
</dbReference>
<dbReference type="WBParaSite" id="SPAL_0000144000.1">
    <property type="protein sequence ID" value="SPAL_0000144000.1"/>
    <property type="gene ID" value="SPAL_0000144000"/>
</dbReference>